<evidence type="ECO:0000256" key="9">
    <source>
        <dbReference type="ARBA" id="ARBA00023136"/>
    </source>
</evidence>
<keyword evidence="9" id="KW-0472">Membrane</keyword>
<evidence type="ECO:0000313" key="13">
    <source>
        <dbReference type="EMBL" id="MFC6198355.1"/>
    </source>
</evidence>
<dbReference type="PANTHER" id="PTHR33446:SF2">
    <property type="entry name" value="PROTEIN TONB"/>
    <property type="match status" value="1"/>
</dbReference>
<dbReference type="InterPro" id="IPR003538">
    <property type="entry name" value="TonB"/>
</dbReference>
<dbReference type="RefSeq" id="WP_377378498.1">
    <property type="nucleotide sequence ID" value="NZ_JBHSSW010000012.1"/>
</dbReference>
<evidence type="ECO:0000256" key="10">
    <source>
        <dbReference type="RuleBase" id="RU362123"/>
    </source>
</evidence>
<feature type="domain" description="TonB C-terminal" evidence="12">
    <location>
        <begin position="170"/>
        <end position="265"/>
    </location>
</feature>
<evidence type="ECO:0000256" key="6">
    <source>
        <dbReference type="ARBA" id="ARBA00022692"/>
    </source>
</evidence>
<evidence type="ECO:0000313" key="14">
    <source>
        <dbReference type="Proteomes" id="UP001596303"/>
    </source>
</evidence>
<gene>
    <name evidence="13" type="ORF">ACFQDM_09705</name>
</gene>
<keyword evidence="8" id="KW-1133">Transmembrane helix</keyword>
<sequence>MSSARFGLVGFSAASVGLHALALTSAYLLVAPSMEKAVVSEVANTISIGLRASQAGQTRVTQPVEPKPAPLTAPPEPVVEPVIQKPVVKPVTKPAPEAMPVSEEQPVPDMPVEQVEPVKRPEMRPVEPAPIPQPSERIGDAGKSGSAENTVKTVETGDADEAGAQALEAGYDLTVMRALKAEKRYPSMAKRREQEGSVRLSFTIDRAGRIVRASGIVVDAEWHALEQAVHDQLQRAAPFDPAPDGVRWSERRYTVSVNFDLKRDG</sequence>
<dbReference type="PRINTS" id="PR01374">
    <property type="entry name" value="TONBPROTEIN"/>
</dbReference>
<evidence type="ECO:0000256" key="3">
    <source>
        <dbReference type="ARBA" id="ARBA00022448"/>
    </source>
</evidence>
<dbReference type="NCBIfam" id="TIGR01352">
    <property type="entry name" value="tonB_Cterm"/>
    <property type="match status" value="1"/>
</dbReference>
<proteinExistence type="inferred from homology"/>
<dbReference type="SUPFAM" id="SSF74653">
    <property type="entry name" value="TolA/TonB C-terminal domain"/>
    <property type="match status" value="1"/>
</dbReference>
<dbReference type="Gene3D" id="3.30.1150.10">
    <property type="match status" value="1"/>
</dbReference>
<dbReference type="PANTHER" id="PTHR33446">
    <property type="entry name" value="PROTEIN TONB-RELATED"/>
    <property type="match status" value="1"/>
</dbReference>
<comment type="function">
    <text evidence="10">Interacts with outer membrane receptor proteins that carry out high-affinity binding and energy dependent uptake into the periplasmic space of specific substrates. It could act to transduce energy from the cytoplasmic membrane to specific energy-requiring processes in the outer membrane, resulting in the release into the periplasm of ligands bound by these outer membrane proteins.</text>
</comment>
<dbReference type="InterPro" id="IPR006260">
    <property type="entry name" value="TonB/TolA_C"/>
</dbReference>
<keyword evidence="4 10" id="KW-1003">Cell membrane</keyword>
<reference evidence="14" key="1">
    <citation type="journal article" date="2019" name="Int. J. Syst. Evol. Microbiol.">
        <title>The Global Catalogue of Microorganisms (GCM) 10K type strain sequencing project: providing services to taxonomists for standard genome sequencing and annotation.</title>
        <authorList>
            <consortium name="The Broad Institute Genomics Platform"/>
            <consortium name="The Broad Institute Genome Sequencing Center for Infectious Disease"/>
            <person name="Wu L."/>
            <person name="Ma J."/>
        </authorList>
    </citation>
    <scope>NUCLEOTIDE SEQUENCE [LARGE SCALE GENOMIC DNA]</scope>
    <source>
        <strain evidence="14">CGMCC-1.15741</strain>
    </source>
</reference>
<accession>A0ABW1S9U6</accession>
<dbReference type="Proteomes" id="UP001596303">
    <property type="component" value="Unassembled WGS sequence"/>
</dbReference>
<comment type="similarity">
    <text evidence="2 10">Belongs to the TonB family.</text>
</comment>
<keyword evidence="5 10" id="KW-0997">Cell inner membrane</keyword>
<keyword evidence="10" id="KW-0735">Signal-anchor</keyword>
<feature type="region of interest" description="Disordered" evidence="11">
    <location>
        <begin position="123"/>
        <end position="148"/>
    </location>
</feature>
<comment type="subcellular location">
    <subcellularLocation>
        <location evidence="1 10">Cell inner membrane</location>
        <topology evidence="1 10">Single-pass membrane protein</topology>
        <orientation evidence="1 10">Periplasmic side</orientation>
    </subcellularLocation>
</comment>
<feature type="compositionally biased region" description="Pro residues" evidence="11">
    <location>
        <begin position="65"/>
        <end position="77"/>
    </location>
</feature>
<dbReference type="InterPro" id="IPR051045">
    <property type="entry name" value="TonB-dependent_transducer"/>
</dbReference>
<dbReference type="EMBL" id="JBHSSW010000012">
    <property type="protein sequence ID" value="MFC6198355.1"/>
    <property type="molecule type" value="Genomic_DNA"/>
</dbReference>
<evidence type="ECO:0000256" key="1">
    <source>
        <dbReference type="ARBA" id="ARBA00004383"/>
    </source>
</evidence>
<organism evidence="13 14">
    <name type="scientific">Ponticaulis profundi</name>
    <dbReference type="NCBI Taxonomy" id="2665222"/>
    <lineage>
        <taxon>Bacteria</taxon>
        <taxon>Pseudomonadati</taxon>
        <taxon>Pseudomonadota</taxon>
        <taxon>Alphaproteobacteria</taxon>
        <taxon>Hyphomonadales</taxon>
        <taxon>Hyphomonadaceae</taxon>
        <taxon>Ponticaulis</taxon>
    </lineage>
</organism>
<dbReference type="PROSITE" id="PS52015">
    <property type="entry name" value="TONB_CTD"/>
    <property type="match status" value="1"/>
</dbReference>
<evidence type="ECO:0000259" key="12">
    <source>
        <dbReference type="PROSITE" id="PS52015"/>
    </source>
</evidence>
<keyword evidence="6" id="KW-0812">Transmembrane</keyword>
<evidence type="ECO:0000256" key="4">
    <source>
        <dbReference type="ARBA" id="ARBA00022475"/>
    </source>
</evidence>
<evidence type="ECO:0000256" key="7">
    <source>
        <dbReference type="ARBA" id="ARBA00022927"/>
    </source>
</evidence>
<keyword evidence="3 10" id="KW-0813">Transport</keyword>
<keyword evidence="14" id="KW-1185">Reference proteome</keyword>
<feature type="region of interest" description="Disordered" evidence="11">
    <location>
        <begin position="54"/>
        <end position="77"/>
    </location>
</feature>
<evidence type="ECO:0000256" key="11">
    <source>
        <dbReference type="SAM" id="MobiDB-lite"/>
    </source>
</evidence>
<evidence type="ECO:0000256" key="5">
    <source>
        <dbReference type="ARBA" id="ARBA00022519"/>
    </source>
</evidence>
<dbReference type="Pfam" id="PF03544">
    <property type="entry name" value="TonB_C"/>
    <property type="match status" value="1"/>
</dbReference>
<name>A0ABW1S9U6_9PROT</name>
<comment type="caution">
    <text evidence="13">The sequence shown here is derived from an EMBL/GenBank/DDBJ whole genome shotgun (WGS) entry which is preliminary data.</text>
</comment>
<evidence type="ECO:0000256" key="2">
    <source>
        <dbReference type="ARBA" id="ARBA00006555"/>
    </source>
</evidence>
<protein>
    <recommendedName>
        <fullName evidence="10">Protein TonB</fullName>
    </recommendedName>
</protein>
<keyword evidence="7 10" id="KW-0653">Protein transport</keyword>
<dbReference type="InterPro" id="IPR037682">
    <property type="entry name" value="TonB_C"/>
</dbReference>
<evidence type="ECO:0000256" key="8">
    <source>
        <dbReference type="ARBA" id="ARBA00022989"/>
    </source>
</evidence>